<dbReference type="AlphaFoldDB" id="A0A8H3M149"/>
<sequence>MRMIAHLRVEKVLDEWLNNRVIQIMKEQSTKIIQNTIKDIALSLEFLGVKVKRKPIYENIAYKNFPEEARKKLLTATIKQKMGIKDEPAK</sequence>
<accession>A0A8H3M149</accession>
<protein>
    <submittedName>
        <fullName evidence="1">Uncharacterized protein</fullName>
    </submittedName>
</protein>
<name>A0A8H3M149_9GLOM</name>
<evidence type="ECO:0000313" key="2">
    <source>
        <dbReference type="Proteomes" id="UP000615446"/>
    </source>
</evidence>
<organism evidence="1 2">
    <name type="scientific">Rhizophagus clarus</name>
    <dbReference type="NCBI Taxonomy" id="94130"/>
    <lineage>
        <taxon>Eukaryota</taxon>
        <taxon>Fungi</taxon>
        <taxon>Fungi incertae sedis</taxon>
        <taxon>Mucoromycota</taxon>
        <taxon>Glomeromycotina</taxon>
        <taxon>Glomeromycetes</taxon>
        <taxon>Glomerales</taxon>
        <taxon>Glomeraceae</taxon>
        <taxon>Rhizophagus</taxon>
    </lineage>
</organism>
<proteinExistence type="predicted"/>
<dbReference type="EMBL" id="BLAL01000252">
    <property type="protein sequence ID" value="GES96909.1"/>
    <property type="molecule type" value="Genomic_DNA"/>
</dbReference>
<gene>
    <name evidence="1" type="ORF">RCL2_002351200</name>
</gene>
<dbReference type="Proteomes" id="UP000615446">
    <property type="component" value="Unassembled WGS sequence"/>
</dbReference>
<evidence type="ECO:0000313" key="1">
    <source>
        <dbReference type="EMBL" id="GES96909.1"/>
    </source>
</evidence>
<reference evidence="1" key="1">
    <citation type="submission" date="2019-10" db="EMBL/GenBank/DDBJ databases">
        <title>Conservation and host-specific expression of non-tandemly repeated heterogenous ribosome RNA gene in arbuscular mycorrhizal fungi.</title>
        <authorList>
            <person name="Maeda T."/>
            <person name="Kobayashi Y."/>
            <person name="Nakagawa T."/>
            <person name="Ezawa T."/>
            <person name="Yamaguchi K."/>
            <person name="Bino T."/>
            <person name="Nishimoto Y."/>
            <person name="Shigenobu S."/>
            <person name="Kawaguchi M."/>
        </authorList>
    </citation>
    <scope>NUCLEOTIDE SEQUENCE</scope>
    <source>
        <strain evidence="1">HR1</strain>
    </source>
</reference>
<comment type="caution">
    <text evidence="1">The sequence shown here is derived from an EMBL/GenBank/DDBJ whole genome shotgun (WGS) entry which is preliminary data.</text>
</comment>